<proteinExistence type="predicted"/>
<keyword evidence="3" id="KW-1185">Reference proteome</keyword>
<evidence type="ECO:0000313" key="3">
    <source>
        <dbReference type="Proteomes" id="UP000183561"/>
    </source>
</evidence>
<name>A0A1H4S9Z5_9NOCA</name>
<dbReference type="Proteomes" id="UP000183561">
    <property type="component" value="Unassembled WGS sequence"/>
</dbReference>
<dbReference type="EMBL" id="FNSV01000005">
    <property type="protein sequence ID" value="SEC40858.1"/>
    <property type="molecule type" value="Genomic_DNA"/>
</dbReference>
<sequence>MVVVIVTGDRWSDALPTCIAGVVVGFLGYGLFALQRRAARRGSRGAQQGLLE</sequence>
<dbReference type="InterPro" id="IPR019681">
    <property type="entry name" value="DUF2530"/>
</dbReference>
<keyword evidence="1" id="KW-0472">Membrane</keyword>
<keyword evidence="1" id="KW-0812">Transmembrane</keyword>
<dbReference type="AlphaFoldDB" id="A0A1H4S9Z5"/>
<dbReference type="Pfam" id="PF10745">
    <property type="entry name" value="DUF2530"/>
    <property type="match status" value="1"/>
</dbReference>
<evidence type="ECO:0000256" key="1">
    <source>
        <dbReference type="SAM" id="Phobius"/>
    </source>
</evidence>
<protein>
    <submittedName>
        <fullName evidence="2">Uncharacterized protein</fullName>
    </submittedName>
</protein>
<reference evidence="3" key="1">
    <citation type="submission" date="2016-10" db="EMBL/GenBank/DDBJ databases">
        <authorList>
            <person name="Varghese N."/>
            <person name="Submissions S."/>
        </authorList>
    </citation>
    <scope>NUCLEOTIDE SEQUENCE [LARGE SCALE GENOMIC DNA]</scope>
    <source>
        <strain evidence="3">DSM 44498</strain>
    </source>
</reference>
<keyword evidence="1" id="KW-1133">Transmembrane helix</keyword>
<organism evidence="2 3">
    <name type="scientific">Rhodococcus koreensis</name>
    <dbReference type="NCBI Taxonomy" id="99653"/>
    <lineage>
        <taxon>Bacteria</taxon>
        <taxon>Bacillati</taxon>
        <taxon>Actinomycetota</taxon>
        <taxon>Actinomycetes</taxon>
        <taxon>Mycobacteriales</taxon>
        <taxon>Nocardiaceae</taxon>
        <taxon>Rhodococcus</taxon>
    </lineage>
</organism>
<gene>
    <name evidence="2" type="ORF">SAMN04490239_3981</name>
</gene>
<feature type="transmembrane region" description="Helical" evidence="1">
    <location>
        <begin position="14"/>
        <end position="34"/>
    </location>
</feature>
<accession>A0A1H4S9Z5</accession>
<evidence type="ECO:0000313" key="2">
    <source>
        <dbReference type="EMBL" id="SEC40858.1"/>
    </source>
</evidence>